<keyword evidence="2" id="KW-1185">Reference proteome</keyword>
<sequence>MPFVSVNSLEKDRDRALQVARDHCVLRGLVGSTVHGLSNPGTDDRDEMGVCVEPREYLLGLRRFEHCVARTQPEGVPSGPGDIDLTVYGLQKFCRLASKGSPTVLLLFYVRGDDILERNELSRELQDLAPAFLSQRTGRAFLGYLDAQARSLRGERHATRTRELSATHGYDTKFAMHALRIGYQGIELLEAGVISLPMREPARAHLRSVRAGEPPLVQILAELDDVTQRLSALAAAVQLPPEPDAARIDEFLADAYLRGWSAEA</sequence>
<protein>
    <submittedName>
        <fullName evidence="1">Nucleotidyltransferase domain-containing protein</fullName>
    </submittedName>
</protein>
<gene>
    <name evidence="1" type="ORF">NBH00_21425</name>
</gene>
<name>A0ABY5DS37_9ACTN</name>
<dbReference type="RefSeq" id="WP_254570612.1">
    <property type="nucleotide sequence ID" value="NZ_CP098502.1"/>
</dbReference>
<dbReference type="PANTHER" id="PTHR34817:SF1">
    <property type="entry name" value="NUCLEOTIDYLTRANSFERASE"/>
    <property type="match status" value="1"/>
</dbReference>
<dbReference type="Pfam" id="PF10127">
    <property type="entry name" value="RlaP"/>
    <property type="match status" value="1"/>
</dbReference>
<dbReference type="EMBL" id="CP098502">
    <property type="protein sequence ID" value="UTI63892.1"/>
    <property type="molecule type" value="Genomic_DNA"/>
</dbReference>
<proteinExistence type="predicted"/>
<organism evidence="1 2">
    <name type="scientific">Paraconexibacter antarcticus</name>
    <dbReference type="NCBI Taxonomy" id="2949664"/>
    <lineage>
        <taxon>Bacteria</taxon>
        <taxon>Bacillati</taxon>
        <taxon>Actinomycetota</taxon>
        <taxon>Thermoleophilia</taxon>
        <taxon>Solirubrobacterales</taxon>
        <taxon>Paraconexibacteraceae</taxon>
        <taxon>Paraconexibacter</taxon>
    </lineage>
</organism>
<dbReference type="PANTHER" id="PTHR34817">
    <property type="entry name" value="NUCLEOTIDYLTRANSFERASE"/>
    <property type="match status" value="1"/>
</dbReference>
<evidence type="ECO:0000313" key="1">
    <source>
        <dbReference type="EMBL" id="UTI63892.1"/>
    </source>
</evidence>
<evidence type="ECO:0000313" key="2">
    <source>
        <dbReference type="Proteomes" id="UP001056035"/>
    </source>
</evidence>
<reference evidence="1 2" key="1">
    <citation type="submission" date="2022-06" db="EMBL/GenBank/DDBJ databases">
        <title>Paraconexibacter antarcticus.</title>
        <authorList>
            <person name="Kim C.S."/>
        </authorList>
    </citation>
    <scope>NUCLEOTIDE SEQUENCE [LARGE SCALE GENOMIC DNA]</scope>
    <source>
        <strain evidence="1 2">02-257</strain>
    </source>
</reference>
<dbReference type="Proteomes" id="UP001056035">
    <property type="component" value="Chromosome"/>
</dbReference>
<accession>A0ABY5DS37</accession>
<dbReference type="InterPro" id="IPR018775">
    <property type="entry name" value="RlaP"/>
</dbReference>